<dbReference type="Gene3D" id="3.30.70.120">
    <property type="match status" value="1"/>
</dbReference>
<dbReference type="GO" id="GO:0030234">
    <property type="term" value="F:enzyme regulator activity"/>
    <property type="evidence" value="ECO:0007669"/>
    <property type="project" value="InterPro"/>
</dbReference>
<evidence type="ECO:0000313" key="1">
    <source>
        <dbReference type="EMBL" id="VAX29756.1"/>
    </source>
</evidence>
<sequence>MKMIKCYIRHEKLEAVRLKLFELGVPGLSVIEIKGIGKPLSQLKSAPGSETPQFHPRIEISIVLEDEAVDEVVEVLVATAQTGNFGDGKIFILPVENAIRIRTGEKGVDALY</sequence>
<dbReference type="SMART" id="SM00938">
    <property type="entry name" value="P-II"/>
    <property type="match status" value="1"/>
</dbReference>
<organism evidence="1">
    <name type="scientific">hydrothermal vent metagenome</name>
    <dbReference type="NCBI Taxonomy" id="652676"/>
    <lineage>
        <taxon>unclassified sequences</taxon>
        <taxon>metagenomes</taxon>
        <taxon>ecological metagenomes</taxon>
    </lineage>
</organism>
<dbReference type="PRINTS" id="PR00340">
    <property type="entry name" value="PIIGLNB"/>
</dbReference>
<proteinExistence type="predicted"/>
<dbReference type="InterPro" id="IPR015867">
    <property type="entry name" value="N-reg_PII/ATP_PRibTrfase_C"/>
</dbReference>
<gene>
    <name evidence="1" type="ORF">MNBD_NITROSPINAE05-178</name>
</gene>
<dbReference type="InterPro" id="IPR002187">
    <property type="entry name" value="N-reg_PII"/>
</dbReference>
<dbReference type="SUPFAM" id="SSF54913">
    <property type="entry name" value="GlnB-like"/>
    <property type="match status" value="1"/>
</dbReference>
<dbReference type="InterPro" id="IPR017918">
    <property type="entry name" value="N-reg_PII_CS"/>
</dbReference>
<dbReference type="PROSITE" id="PS51343">
    <property type="entry name" value="PII_GLNB_DOM"/>
    <property type="match status" value="1"/>
</dbReference>
<dbReference type="AlphaFoldDB" id="A0A3B1CGZ6"/>
<dbReference type="PANTHER" id="PTHR30115:SF11">
    <property type="entry name" value="NITROGEN REGULATORY PROTEIN P-II HOMOLOG"/>
    <property type="match status" value="1"/>
</dbReference>
<dbReference type="PANTHER" id="PTHR30115">
    <property type="entry name" value="NITROGEN REGULATORY PROTEIN P-II"/>
    <property type="match status" value="1"/>
</dbReference>
<accession>A0A3B1CGZ6</accession>
<reference evidence="1" key="1">
    <citation type="submission" date="2018-06" db="EMBL/GenBank/DDBJ databases">
        <authorList>
            <person name="Zhirakovskaya E."/>
        </authorList>
    </citation>
    <scope>NUCLEOTIDE SEQUENCE</scope>
</reference>
<protein>
    <submittedName>
        <fullName evidence="1">Nitrogen regulatory protein P-II</fullName>
    </submittedName>
</protein>
<dbReference type="EMBL" id="UOGG01000091">
    <property type="protein sequence ID" value="VAX29756.1"/>
    <property type="molecule type" value="Genomic_DNA"/>
</dbReference>
<dbReference type="PROSITE" id="PS00638">
    <property type="entry name" value="PII_GLNB_CTER"/>
    <property type="match status" value="1"/>
</dbReference>
<dbReference type="InterPro" id="IPR011322">
    <property type="entry name" value="N-reg_PII-like_a/b"/>
</dbReference>
<dbReference type="GO" id="GO:0005524">
    <property type="term" value="F:ATP binding"/>
    <property type="evidence" value="ECO:0007669"/>
    <property type="project" value="TreeGrafter"/>
</dbReference>
<dbReference type="GO" id="GO:0005829">
    <property type="term" value="C:cytosol"/>
    <property type="evidence" value="ECO:0007669"/>
    <property type="project" value="TreeGrafter"/>
</dbReference>
<name>A0A3B1CGZ6_9ZZZZ</name>
<dbReference type="Pfam" id="PF00543">
    <property type="entry name" value="P-II"/>
    <property type="match status" value="1"/>
</dbReference>
<dbReference type="GO" id="GO:0006808">
    <property type="term" value="P:regulation of nitrogen utilization"/>
    <property type="evidence" value="ECO:0007669"/>
    <property type="project" value="InterPro"/>
</dbReference>